<comment type="caution">
    <text evidence="1">The sequence shown here is derived from an EMBL/GenBank/DDBJ whole genome shotgun (WGS) entry which is preliminary data.</text>
</comment>
<organism evidence="1 2">
    <name type="scientific">Holotrichia oblita</name>
    <name type="common">Chafer beetle</name>
    <dbReference type="NCBI Taxonomy" id="644536"/>
    <lineage>
        <taxon>Eukaryota</taxon>
        <taxon>Metazoa</taxon>
        <taxon>Ecdysozoa</taxon>
        <taxon>Arthropoda</taxon>
        <taxon>Hexapoda</taxon>
        <taxon>Insecta</taxon>
        <taxon>Pterygota</taxon>
        <taxon>Neoptera</taxon>
        <taxon>Endopterygota</taxon>
        <taxon>Coleoptera</taxon>
        <taxon>Polyphaga</taxon>
        <taxon>Scarabaeiformia</taxon>
        <taxon>Scarabaeidae</taxon>
        <taxon>Melolonthinae</taxon>
        <taxon>Holotrichia</taxon>
    </lineage>
</organism>
<evidence type="ECO:0000313" key="2">
    <source>
        <dbReference type="Proteomes" id="UP001056778"/>
    </source>
</evidence>
<reference evidence="1" key="1">
    <citation type="submission" date="2022-04" db="EMBL/GenBank/DDBJ databases">
        <title>Chromosome-scale genome assembly of Holotrichia oblita Faldermann.</title>
        <authorList>
            <person name="Rongchong L."/>
        </authorList>
    </citation>
    <scope>NUCLEOTIDE SEQUENCE</scope>
    <source>
        <strain evidence="1">81SQS9</strain>
    </source>
</reference>
<gene>
    <name evidence="1" type="ORF">MML48_7g00008883</name>
</gene>
<dbReference type="Proteomes" id="UP001056778">
    <property type="component" value="Chromosome 7"/>
</dbReference>
<proteinExistence type="predicted"/>
<name>A0ACB9STE4_HOLOL</name>
<keyword evidence="2" id="KW-1185">Reference proteome</keyword>
<keyword evidence="1" id="KW-0645">Protease</keyword>
<evidence type="ECO:0000313" key="1">
    <source>
        <dbReference type="EMBL" id="KAI4458363.1"/>
    </source>
</evidence>
<dbReference type="EMBL" id="CM043021">
    <property type="protein sequence ID" value="KAI4458363.1"/>
    <property type="molecule type" value="Genomic_DNA"/>
</dbReference>
<keyword evidence="1" id="KW-0378">Hydrolase</keyword>
<protein>
    <submittedName>
        <fullName evidence="1">Discoidin cub egf laminin and zinc metalloprotease domain containing</fullName>
    </submittedName>
</protein>
<keyword evidence="1" id="KW-0482">Metalloprotease</keyword>
<accession>A0ACB9STE4</accession>
<sequence>MIRITFLLVIALAVAVFAAPNRAKYYTPLSEEQAARLASSRERNLWQWSGQTQGDMILTPEQRNGLIFQNYRWRNNEVPYELDPIFSEAQANQIHEAVRAFAASSCVTVRPRTPQDVDYVYVTGDNTGCWSYVGRLGGMQLLNLQTNGCVWDYVIVHEFLHAIGFYHEQSSTERDDYVSIEWENIISGMEYNFDKYGPELITNFGQPYDYLSVMHYDAYAFSSNGRPTIIPHFTLRQTEQDIHHCQKNKVCAGAFSSFNYCLIHNVSIAANLALSRERNLWQWSGQTQGDMILTPEQRNGLIFQNYRWRNNEVPYELDPIFSEAQANQIHEAVKAFAASSCVTVRPRTPQDVDYVYVTGDNTGCWSYVGRLGGMQLLNLQTNGCVWDDTIVHEFLHAIGFYHEQSSTERDDYVSIEWENIISGMESNFDKYGPELITNFGQPYDYLSVMHYDAYAFSSNGRPTIIPHEQSFLSVIGYAEGMSEIDIIKLNSMYCQ</sequence>